<keyword evidence="1" id="KW-1133">Transmembrane helix</keyword>
<dbReference type="PANTHER" id="PTHR46895:SF2">
    <property type="entry name" value="G-PROTEIN COUPLED RECEPTORS FAMILY 1 PROFILE DOMAIN-CONTAINING PROTEIN"/>
    <property type="match status" value="1"/>
</dbReference>
<dbReference type="WBParaSite" id="Hba_16605">
    <property type="protein sequence ID" value="Hba_16605"/>
    <property type="gene ID" value="Hba_16605"/>
</dbReference>
<organism evidence="2 3">
    <name type="scientific">Heterorhabditis bacteriophora</name>
    <name type="common">Entomopathogenic nematode worm</name>
    <dbReference type="NCBI Taxonomy" id="37862"/>
    <lineage>
        <taxon>Eukaryota</taxon>
        <taxon>Metazoa</taxon>
        <taxon>Ecdysozoa</taxon>
        <taxon>Nematoda</taxon>
        <taxon>Chromadorea</taxon>
        <taxon>Rhabditida</taxon>
        <taxon>Rhabditina</taxon>
        <taxon>Rhabditomorpha</taxon>
        <taxon>Strongyloidea</taxon>
        <taxon>Heterorhabditidae</taxon>
        <taxon>Heterorhabditis</taxon>
    </lineage>
</organism>
<feature type="transmembrane region" description="Helical" evidence="1">
    <location>
        <begin position="30"/>
        <end position="51"/>
    </location>
</feature>
<proteinExistence type="predicted"/>
<evidence type="ECO:0000313" key="2">
    <source>
        <dbReference type="Proteomes" id="UP000095283"/>
    </source>
</evidence>
<keyword evidence="1" id="KW-0812">Transmembrane</keyword>
<protein>
    <submittedName>
        <fullName evidence="3">G_PROTEIN_RECEP_F1_2 domain-containing protein</fullName>
    </submittedName>
</protein>
<evidence type="ECO:0000313" key="3">
    <source>
        <dbReference type="WBParaSite" id="Hba_16605"/>
    </source>
</evidence>
<accession>A0A1I7XFU1</accession>
<feature type="transmembrane region" description="Helical" evidence="1">
    <location>
        <begin position="172"/>
        <end position="194"/>
    </location>
</feature>
<dbReference type="Gene3D" id="1.20.1070.10">
    <property type="entry name" value="Rhodopsin 7-helix transmembrane proteins"/>
    <property type="match status" value="1"/>
</dbReference>
<keyword evidence="2" id="KW-1185">Reference proteome</keyword>
<feature type="transmembrane region" description="Helical" evidence="1">
    <location>
        <begin position="71"/>
        <end position="101"/>
    </location>
</feature>
<sequence>MGHKITIFCSIYQRQWLSEDIAYSCSLRELVVISIIFISTGALAVHMNFSFTVTENSGIREMISTQSSELATILTVLDIMFFVVIPMVLLITLNSFLVYYLRNRRQFFESTGTFREGGIRRCTKSPDSSPPLLEQNNYRSDVLSGPSMVTRNLSSSSASVWCRQLNKAERHVTVTVVVIVSAYVITHLPSALLYANMKKLICACWRRDLYSYKDNHFLSIKLVTPLTIYHTTDSVTTKELALRTNGMNSINRRFTRGI</sequence>
<dbReference type="PANTHER" id="PTHR46895">
    <property type="entry name" value="PROTEIN CBG20548-RELATED"/>
    <property type="match status" value="1"/>
</dbReference>
<dbReference type="AlphaFoldDB" id="A0A1I7XFU1"/>
<evidence type="ECO:0000256" key="1">
    <source>
        <dbReference type="SAM" id="Phobius"/>
    </source>
</evidence>
<dbReference type="Proteomes" id="UP000095283">
    <property type="component" value="Unplaced"/>
</dbReference>
<reference evidence="3" key="1">
    <citation type="submission" date="2016-11" db="UniProtKB">
        <authorList>
            <consortium name="WormBaseParasite"/>
        </authorList>
    </citation>
    <scope>IDENTIFICATION</scope>
</reference>
<name>A0A1I7XFU1_HETBA</name>
<keyword evidence="1" id="KW-0472">Membrane</keyword>
<dbReference type="SUPFAM" id="SSF81321">
    <property type="entry name" value="Family A G protein-coupled receptor-like"/>
    <property type="match status" value="1"/>
</dbReference>